<evidence type="ECO:0000313" key="6">
    <source>
        <dbReference type="Proteomes" id="UP001174691"/>
    </source>
</evidence>
<dbReference type="InterPro" id="IPR001138">
    <property type="entry name" value="Zn2Cys6_DnaBD"/>
</dbReference>
<dbReference type="Pfam" id="PF00172">
    <property type="entry name" value="Zn_clus"/>
    <property type="match status" value="1"/>
</dbReference>
<dbReference type="SUPFAM" id="SSF57701">
    <property type="entry name" value="Zn2/Cys6 DNA-binding domain"/>
    <property type="match status" value="1"/>
</dbReference>
<dbReference type="AlphaFoldDB" id="A0AA38S340"/>
<keyword evidence="2" id="KW-0539">Nucleus</keyword>
<accession>A0AA38S340</accession>
<dbReference type="Gene3D" id="4.10.240.10">
    <property type="entry name" value="Zn(2)-C6 fungal-type DNA-binding domain"/>
    <property type="match status" value="1"/>
</dbReference>
<dbReference type="InterPro" id="IPR007219">
    <property type="entry name" value="XnlR_reg_dom"/>
</dbReference>
<feature type="compositionally biased region" description="Polar residues" evidence="3">
    <location>
        <begin position="92"/>
        <end position="112"/>
    </location>
</feature>
<feature type="region of interest" description="Disordered" evidence="3">
    <location>
        <begin position="88"/>
        <end position="112"/>
    </location>
</feature>
<dbReference type="InterPro" id="IPR036864">
    <property type="entry name" value="Zn2-C6_fun-type_DNA-bd_sf"/>
</dbReference>
<comment type="caution">
    <text evidence="5">The sequence shown here is derived from an EMBL/GenBank/DDBJ whole genome shotgun (WGS) entry which is preliminary data.</text>
</comment>
<evidence type="ECO:0000256" key="2">
    <source>
        <dbReference type="ARBA" id="ARBA00023242"/>
    </source>
</evidence>
<proteinExistence type="predicted"/>
<dbReference type="SMART" id="SM00066">
    <property type="entry name" value="GAL4"/>
    <property type="match status" value="1"/>
</dbReference>
<dbReference type="GO" id="GO:0003677">
    <property type="term" value="F:DNA binding"/>
    <property type="evidence" value="ECO:0007669"/>
    <property type="project" value="InterPro"/>
</dbReference>
<dbReference type="EMBL" id="JANBVN010000002">
    <property type="protein sequence ID" value="KAJ9165578.1"/>
    <property type="molecule type" value="Genomic_DNA"/>
</dbReference>
<dbReference type="PROSITE" id="PS00463">
    <property type="entry name" value="ZN2_CY6_FUNGAL_1"/>
    <property type="match status" value="1"/>
</dbReference>
<dbReference type="CDD" id="cd12148">
    <property type="entry name" value="fungal_TF_MHR"/>
    <property type="match status" value="1"/>
</dbReference>
<feature type="domain" description="Zn(2)-C6 fungal-type" evidence="4">
    <location>
        <begin position="11"/>
        <end position="41"/>
    </location>
</feature>
<dbReference type="GO" id="GO:0000981">
    <property type="term" value="F:DNA-binding transcription factor activity, RNA polymerase II-specific"/>
    <property type="evidence" value="ECO:0007669"/>
    <property type="project" value="InterPro"/>
</dbReference>
<dbReference type="PROSITE" id="PS50048">
    <property type="entry name" value="ZN2_CY6_FUNGAL_2"/>
    <property type="match status" value="1"/>
</dbReference>
<evidence type="ECO:0000313" key="5">
    <source>
        <dbReference type="EMBL" id="KAJ9165578.1"/>
    </source>
</evidence>
<dbReference type="CDD" id="cd00067">
    <property type="entry name" value="GAL4"/>
    <property type="match status" value="1"/>
</dbReference>
<evidence type="ECO:0000256" key="3">
    <source>
        <dbReference type="SAM" id="MobiDB-lite"/>
    </source>
</evidence>
<name>A0AA38S340_9PEZI</name>
<gene>
    <name evidence="5" type="ORF">NKR19_g155</name>
</gene>
<dbReference type="Pfam" id="PF04082">
    <property type="entry name" value="Fungal_trans"/>
    <property type="match status" value="1"/>
</dbReference>
<keyword evidence="6" id="KW-1185">Reference proteome</keyword>
<dbReference type="Proteomes" id="UP001174691">
    <property type="component" value="Unassembled WGS sequence"/>
</dbReference>
<evidence type="ECO:0000256" key="1">
    <source>
        <dbReference type="ARBA" id="ARBA00022723"/>
    </source>
</evidence>
<dbReference type="GO" id="GO:0006351">
    <property type="term" value="P:DNA-templated transcription"/>
    <property type="evidence" value="ECO:0007669"/>
    <property type="project" value="InterPro"/>
</dbReference>
<evidence type="ECO:0000259" key="4">
    <source>
        <dbReference type="PROSITE" id="PS50048"/>
    </source>
</evidence>
<dbReference type="GO" id="GO:0008270">
    <property type="term" value="F:zinc ion binding"/>
    <property type="evidence" value="ECO:0007669"/>
    <property type="project" value="InterPro"/>
</dbReference>
<reference evidence="5" key="1">
    <citation type="submission" date="2022-07" db="EMBL/GenBank/DDBJ databases">
        <title>Fungi with potential for degradation of polypropylene.</title>
        <authorList>
            <person name="Gostincar C."/>
        </authorList>
    </citation>
    <scope>NUCLEOTIDE SEQUENCE</scope>
    <source>
        <strain evidence="5">EXF-13287</strain>
    </source>
</reference>
<dbReference type="InterPro" id="IPR053181">
    <property type="entry name" value="EcdB-like_regulator"/>
</dbReference>
<organism evidence="5 6">
    <name type="scientific">Coniochaeta hoffmannii</name>
    <dbReference type="NCBI Taxonomy" id="91930"/>
    <lineage>
        <taxon>Eukaryota</taxon>
        <taxon>Fungi</taxon>
        <taxon>Dikarya</taxon>
        <taxon>Ascomycota</taxon>
        <taxon>Pezizomycotina</taxon>
        <taxon>Sordariomycetes</taxon>
        <taxon>Sordariomycetidae</taxon>
        <taxon>Coniochaetales</taxon>
        <taxon>Coniochaetaceae</taxon>
        <taxon>Coniochaeta</taxon>
    </lineage>
</organism>
<protein>
    <submittedName>
        <fullName evidence="5">C6 finger domain-containing protein</fullName>
    </submittedName>
</protein>
<dbReference type="PANTHER" id="PTHR47785">
    <property type="entry name" value="ZN(II)2CYS6 TRANSCRIPTION FACTOR (EUROFUNG)-RELATED-RELATED"/>
    <property type="match status" value="1"/>
</dbReference>
<keyword evidence="1" id="KW-0479">Metal-binding</keyword>
<sequence>MSFNRRRAAVACIYCRHRKRRCDAARPACGPCLEAEVDCQYDDAPLQRLDSSGGSREIITRLRDIESTLQYHLPGLTALVSGLQAVVPQPGASGTSPRSQTSAPSSTLQAARSLTHDMAGAVSPWPPMLMSIDSQSEVTDLPPLTIPIGHKTSSNYLLRLPVMKQLIGEYPDDLFFLLEARNSLPPEMTLDPNPTPLTADELDKEVLDCLVSAYFSQAYHCHPILDRDDFQRIYQDFHANGTNSWSIESMLCLVVFALGAATLAPPGGHASDSSPPGMIYMQAALPTLMSMSSWSFNYSLLLPQSLMLASLYFAYIIRPLQSWRLVYLASSLLQFRLCRLSARDDGPSSRESILRIFWSCFLIECDRLAELELPQSGLQQLIDQTSFPNLNAVDSSHSTAYLAEISIRRLLNRVHNSLYPRKDSVLSLSSTGLTAVGEFSAEEMASVTTVCDELQRQLDSWYESIPEPFRPLLGSEPTGDDRQAVLRIRYYAARHIINRPFVLHVVTHDVQQATAAVLDKAKMCIESCRAYLHNTTEILQKQSQYTWTFSLSSLGALVILTLASRSPALARLVPDIDELQSLAISNVQPWVYRGSSLETVISIMQEMQRKQRLLSCL</sequence>